<feature type="transmembrane region" description="Helical" evidence="7">
    <location>
        <begin position="351"/>
        <end position="372"/>
    </location>
</feature>
<keyword evidence="2 5" id="KW-0812">Transmembrane</keyword>
<dbReference type="InterPro" id="IPR000276">
    <property type="entry name" value="GPCR_Rhodpsn"/>
</dbReference>
<comment type="subcellular location">
    <subcellularLocation>
        <location evidence="1">Membrane</location>
    </subcellularLocation>
</comment>
<dbReference type="PANTHER" id="PTHR46641">
    <property type="entry name" value="FMRFAMIDE RECEPTOR-RELATED"/>
    <property type="match status" value="1"/>
</dbReference>
<feature type="region of interest" description="Disordered" evidence="6">
    <location>
        <begin position="491"/>
        <end position="520"/>
    </location>
</feature>
<gene>
    <name evidence="9" type="ORF">OFUS_LOCUS11713</name>
</gene>
<dbReference type="Proteomes" id="UP000749559">
    <property type="component" value="Unassembled WGS sequence"/>
</dbReference>
<evidence type="ECO:0000256" key="2">
    <source>
        <dbReference type="ARBA" id="ARBA00022692"/>
    </source>
</evidence>
<keyword evidence="5" id="KW-0297">G-protein coupled receptor</keyword>
<evidence type="ECO:0000256" key="6">
    <source>
        <dbReference type="SAM" id="MobiDB-lite"/>
    </source>
</evidence>
<feature type="transmembrane region" description="Helical" evidence="7">
    <location>
        <begin position="251"/>
        <end position="269"/>
    </location>
</feature>
<feature type="signal peptide" evidence="8">
    <location>
        <begin position="1"/>
        <end position="17"/>
    </location>
</feature>
<proteinExistence type="inferred from homology"/>
<feature type="compositionally biased region" description="Polar residues" evidence="6">
    <location>
        <begin position="504"/>
        <end position="520"/>
    </location>
</feature>
<keyword evidence="3 7" id="KW-1133">Transmembrane helix</keyword>
<reference evidence="9" key="1">
    <citation type="submission" date="2022-03" db="EMBL/GenBank/DDBJ databases">
        <authorList>
            <person name="Martin C."/>
        </authorList>
    </citation>
    <scope>NUCLEOTIDE SEQUENCE</scope>
</reference>
<organism evidence="9 10">
    <name type="scientific">Owenia fusiformis</name>
    <name type="common">Polychaete worm</name>
    <dbReference type="NCBI Taxonomy" id="6347"/>
    <lineage>
        <taxon>Eukaryota</taxon>
        <taxon>Metazoa</taxon>
        <taxon>Spiralia</taxon>
        <taxon>Lophotrochozoa</taxon>
        <taxon>Annelida</taxon>
        <taxon>Polychaeta</taxon>
        <taxon>Sedentaria</taxon>
        <taxon>Canalipalpata</taxon>
        <taxon>Sabellida</taxon>
        <taxon>Oweniida</taxon>
        <taxon>Oweniidae</taxon>
        <taxon>Owenia</taxon>
    </lineage>
</organism>
<dbReference type="InterPro" id="IPR019427">
    <property type="entry name" value="7TM_GPCR_serpentine_rcpt_Srw"/>
</dbReference>
<keyword evidence="5" id="KW-0675">Receptor</keyword>
<dbReference type="GO" id="GO:0008528">
    <property type="term" value="F:G protein-coupled peptide receptor activity"/>
    <property type="evidence" value="ECO:0007669"/>
    <property type="project" value="InterPro"/>
</dbReference>
<name>A0A8J1UEW4_OWEFU</name>
<keyword evidence="5" id="KW-0807">Transducer</keyword>
<sequence length="520" mass="58270">MVFHILIVVLFAGTSGALDQYENYTTLGFSKTVDVNPPETPDDNKPYVIAKNENVSIDSNRENSIAVIDDGLKNATVTGRERPTTNTTIIKASMDSTKTSSGTPKPTQMPFLLRMALCVQKNKGYFNQNGKLAINITVTACCTYKIQNHDLNSLLRKDVHAATIIIDFWISIFVVFIGLVGNIVSFVVLSIQPVNTSLFLLKALSITDALYCLWYLMFSPYNTAFQYTNWVSNRDSDIVHWIPLNKSMLNLVNFVLQTISIWLVALLTIDRFITVCFPFKAKLLCTMNKVRLQVAILVWFSIMFCIPSAFQTKAYLYPNPCTGAQLVASYQTDFGMSYGSSMVYDIILDGFLRYIIPVTMVFAMNSLLIKALNKAATNRMQLSSDSNQKDNKNITMVLVTVATVFLILVLPHLGAKIMRTVAWLQKDKQISLAIDESVLTTALKFLMIASNLSLRIKSSINFFLYIVISQKFRKGFSKLIHCGRIHDVDSPSASPSYREIGPQGFQTRNTSYKTSSFKVA</sequence>
<dbReference type="Gene3D" id="1.20.1070.10">
    <property type="entry name" value="Rhodopsin 7-helix transmembrane proteins"/>
    <property type="match status" value="1"/>
</dbReference>
<feature type="transmembrane region" description="Helical" evidence="7">
    <location>
        <begin position="393"/>
        <end position="414"/>
    </location>
</feature>
<dbReference type="PROSITE" id="PS00237">
    <property type="entry name" value="G_PROTEIN_RECEP_F1_1"/>
    <property type="match status" value="1"/>
</dbReference>
<protein>
    <submittedName>
        <fullName evidence="9">Uncharacterized protein</fullName>
    </submittedName>
</protein>
<evidence type="ECO:0000256" key="7">
    <source>
        <dbReference type="SAM" id="Phobius"/>
    </source>
</evidence>
<dbReference type="Pfam" id="PF10324">
    <property type="entry name" value="7TM_GPCR_Srw"/>
    <property type="match status" value="1"/>
</dbReference>
<dbReference type="OrthoDB" id="6276488at2759"/>
<feature type="transmembrane region" description="Helical" evidence="7">
    <location>
        <begin position="290"/>
        <end position="310"/>
    </location>
</feature>
<keyword evidence="8" id="KW-0732">Signal</keyword>
<dbReference type="InterPro" id="IPR052954">
    <property type="entry name" value="GPCR-Ligand_Int"/>
</dbReference>
<evidence type="ECO:0000256" key="3">
    <source>
        <dbReference type="ARBA" id="ARBA00022989"/>
    </source>
</evidence>
<evidence type="ECO:0000256" key="4">
    <source>
        <dbReference type="ARBA" id="ARBA00023136"/>
    </source>
</evidence>
<evidence type="ECO:0000313" key="9">
    <source>
        <dbReference type="EMBL" id="CAH1785693.1"/>
    </source>
</evidence>
<keyword evidence="10" id="KW-1185">Reference proteome</keyword>
<feature type="chain" id="PRO_5043647151" evidence="8">
    <location>
        <begin position="18"/>
        <end position="520"/>
    </location>
</feature>
<feature type="transmembrane region" description="Helical" evidence="7">
    <location>
        <begin position="168"/>
        <end position="191"/>
    </location>
</feature>
<evidence type="ECO:0000256" key="1">
    <source>
        <dbReference type="ARBA" id="ARBA00004370"/>
    </source>
</evidence>
<evidence type="ECO:0000313" key="10">
    <source>
        <dbReference type="Proteomes" id="UP000749559"/>
    </source>
</evidence>
<comment type="similarity">
    <text evidence="5">Belongs to the G-protein coupled receptor 1 family.</text>
</comment>
<comment type="caution">
    <text evidence="9">The sequence shown here is derived from an EMBL/GenBank/DDBJ whole genome shotgun (WGS) entry which is preliminary data.</text>
</comment>
<evidence type="ECO:0000256" key="5">
    <source>
        <dbReference type="RuleBase" id="RU000688"/>
    </source>
</evidence>
<accession>A0A8J1UEW4</accession>
<dbReference type="PROSITE" id="PS50262">
    <property type="entry name" value="G_PROTEIN_RECEP_F1_2"/>
    <property type="match status" value="1"/>
</dbReference>
<evidence type="ECO:0000256" key="8">
    <source>
        <dbReference type="SAM" id="SignalP"/>
    </source>
</evidence>
<dbReference type="EMBL" id="CAIIXF020000006">
    <property type="protein sequence ID" value="CAH1785693.1"/>
    <property type="molecule type" value="Genomic_DNA"/>
</dbReference>
<dbReference type="PANTHER" id="PTHR46641:SF2">
    <property type="entry name" value="FMRFAMIDE RECEPTOR"/>
    <property type="match status" value="1"/>
</dbReference>
<dbReference type="GO" id="GO:0016020">
    <property type="term" value="C:membrane"/>
    <property type="evidence" value="ECO:0007669"/>
    <property type="project" value="UniProtKB-SubCell"/>
</dbReference>
<dbReference type="AlphaFoldDB" id="A0A8J1UEW4"/>
<dbReference type="SUPFAM" id="SSF81321">
    <property type="entry name" value="Family A G protein-coupled receptor-like"/>
    <property type="match status" value="1"/>
</dbReference>
<dbReference type="InterPro" id="IPR017452">
    <property type="entry name" value="GPCR_Rhodpsn_7TM"/>
</dbReference>
<dbReference type="CDD" id="cd14978">
    <property type="entry name" value="7tmA_FMRFamide_R-like"/>
    <property type="match status" value="1"/>
</dbReference>
<feature type="transmembrane region" description="Helical" evidence="7">
    <location>
        <begin position="198"/>
        <end position="217"/>
    </location>
</feature>
<dbReference type="PRINTS" id="PR00237">
    <property type="entry name" value="GPCRRHODOPSN"/>
</dbReference>
<keyword evidence="4 7" id="KW-0472">Membrane</keyword>